<evidence type="ECO:0000313" key="10">
    <source>
        <dbReference type="Proteomes" id="UP000634206"/>
    </source>
</evidence>
<sequence length="454" mass="47765">MSQPKKKLAAHWQILLALILATGTAIVFRNISKTVSDDSQAYIFIQHAITVCGFVGDLFIQALKMIIVPLVASSIIAGIAGLGGMDGFGRLGLKTLGFYLSTSLLAVVVGLLLVNTIQPGLENGQADPEIRAALESQAQAASSEEVAKVEAAGERKAGDYADLFKKMIPPNIVAAASDNGQLLGMIFFSVLFALAMTRLPTDSMSPLLGTVQGINDVMIRVTQWIMLFAPIGVFGLLLPTIYKTGPEIFISLGKYFLTVLLALGIHMFAVMPLVLRLVGKVNPWAHFRSMRMALLTAFSTASSSATLPETMHCVQKNSGVSKRVSSFTLPLGATVNMDGTALYECVAVLFVAQVMGFDMSVGTQFAVVVTALLTSIGVAGVPSASLVAILLILNSSGIPNANMAVVALLAVDRLLDMSRTAVNVFGDSCAAVCVARSEGEGVLGTQPAPKKSLV</sequence>
<dbReference type="RefSeq" id="WP_309488379.1">
    <property type="nucleotide sequence ID" value="NZ_JAENIG010000001.1"/>
</dbReference>
<evidence type="ECO:0000256" key="4">
    <source>
        <dbReference type="ARBA" id="ARBA00022847"/>
    </source>
</evidence>
<comment type="subcellular location">
    <subcellularLocation>
        <location evidence="1">Membrane</location>
        <topology evidence="1">Multi-pass membrane protein</topology>
    </subcellularLocation>
</comment>
<name>A0AAE2VBH7_9BACT</name>
<keyword evidence="3 8" id="KW-0812">Transmembrane</keyword>
<keyword evidence="7" id="KW-0325">Glycoprotein</keyword>
<proteinExistence type="predicted"/>
<dbReference type="Proteomes" id="UP000634206">
    <property type="component" value="Unassembled WGS sequence"/>
</dbReference>
<evidence type="ECO:0000256" key="6">
    <source>
        <dbReference type="ARBA" id="ARBA00023136"/>
    </source>
</evidence>
<accession>A0AAE2VBH7</accession>
<dbReference type="SUPFAM" id="SSF118215">
    <property type="entry name" value="Proton glutamate symport protein"/>
    <property type="match status" value="1"/>
</dbReference>
<evidence type="ECO:0000256" key="8">
    <source>
        <dbReference type="SAM" id="Phobius"/>
    </source>
</evidence>
<feature type="transmembrane region" description="Helical" evidence="8">
    <location>
        <begin position="182"/>
        <end position="201"/>
    </location>
</feature>
<dbReference type="Gene3D" id="1.10.3860.10">
    <property type="entry name" value="Sodium:dicarboxylate symporter"/>
    <property type="match status" value="1"/>
</dbReference>
<dbReference type="GO" id="GO:0015501">
    <property type="term" value="F:glutamate:sodium symporter activity"/>
    <property type="evidence" value="ECO:0007669"/>
    <property type="project" value="TreeGrafter"/>
</dbReference>
<evidence type="ECO:0000256" key="1">
    <source>
        <dbReference type="ARBA" id="ARBA00004141"/>
    </source>
</evidence>
<feature type="transmembrane region" description="Helical" evidence="8">
    <location>
        <begin position="221"/>
        <end position="242"/>
    </location>
</feature>
<evidence type="ECO:0000256" key="2">
    <source>
        <dbReference type="ARBA" id="ARBA00022448"/>
    </source>
</evidence>
<dbReference type="Pfam" id="PF00375">
    <property type="entry name" value="SDF"/>
    <property type="match status" value="1"/>
</dbReference>
<dbReference type="EMBL" id="JAENIG010000001">
    <property type="protein sequence ID" value="MBK1853781.1"/>
    <property type="molecule type" value="Genomic_DNA"/>
</dbReference>
<dbReference type="GO" id="GO:0005886">
    <property type="term" value="C:plasma membrane"/>
    <property type="evidence" value="ECO:0007669"/>
    <property type="project" value="TreeGrafter"/>
</dbReference>
<feature type="transmembrane region" description="Helical" evidence="8">
    <location>
        <begin position="67"/>
        <end position="84"/>
    </location>
</feature>
<evidence type="ECO:0000256" key="7">
    <source>
        <dbReference type="ARBA" id="ARBA00023180"/>
    </source>
</evidence>
<evidence type="ECO:0000256" key="3">
    <source>
        <dbReference type="ARBA" id="ARBA00022692"/>
    </source>
</evidence>
<dbReference type="AlphaFoldDB" id="A0AAE2VBH7"/>
<keyword evidence="6 8" id="KW-0472">Membrane</keyword>
<feature type="transmembrane region" description="Helical" evidence="8">
    <location>
        <begin position="365"/>
        <end position="393"/>
    </location>
</feature>
<keyword evidence="5 8" id="KW-1133">Transmembrane helix</keyword>
<dbReference type="InterPro" id="IPR001991">
    <property type="entry name" value="Na-dicarboxylate_symporter"/>
</dbReference>
<feature type="transmembrane region" description="Helical" evidence="8">
    <location>
        <begin position="41"/>
        <end position="60"/>
    </location>
</feature>
<dbReference type="GO" id="GO:0015175">
    <property type="term" value="F:neutral L-amino acid transmembrane transporter activity"/>
    <property type="evidence" value="ECO:0007669"/>
    <property type="project" value="TreeGrafter"/>
</dbReference>
<organism evidence="9 10">
    <name type="scientific">Oceaniferula flava</name>
    <dbReference type="NCBI Taxonomy" id="2800421"/>
    <lineage>
        <taxon>Bacteria</taxon>
        <taxon>Pseudomonadati</taxon>
        <taxon>Verrucomicrobiota</taxon>
        <taxon>Verrucomicrobiia</taxon>
        <taxon>Verrucomicrobiales</taxon>
        <taxon>Verrucomicrobiaceae</taxon>
        <taxon>Oceaniferula</taxon>
    </lineage>
</organism>
<comment type="caution">
    <text evidence="9">The sequence shown here is derived from an EMBL/GenBank/DDBJ whole genome shotgun (WGS) entry which is preliminary data.</text>
</comment>
<dbReference type="PROSITE" id="PS00714">
    <property type="entry name" value="NA_DICARBOXYL_SYMP_2"/>
    <property type="match status" value="1"/>
</dbReference>
<keyword evidence="10" id="KW-1185">Reference proteome</keyword>
<feature type="transmembrane region" description="Helical" evidence="8">
    <location>
        <begin position="254"/>
        <end position="275"/>
    </location>
</feature>
<protein>
    <submittedName>
        <fullName evidence="9">Dicarboxylate/amino acid:cation symporter</fullName>
    </submittedName>
</protein>
<dbReference type="PANTHER" id="PTHR11958">
    <property type="entry name" value="SODIUM/DICARBOXYLATE SYMPORTER-RELATED"/>
    <property type="match status" value="1"/>
</dbReference>
<reference evidence="9" key="1">
    <citation type="submission" date="2021-01" db="EMBL/GenBank/DDBJ databases">
        <title>Modified the classification status of verrucomicrobia.</title>
        <authorList>
            <person name="Feng X."/>
        </authorList>
    </citation>
    <scope>NUCLEOTIDE SEQUENCE</scope>
    <source>
        <strain evidence="9">5K15</strain>
    </source>
</reference>
<keyword evidence="2" id="KW-0813">Transport</keyword>
<evidence type="ECO:0000313" key="9">
    <source>
        <dbReference type="EMBL" id="MBK1853781.1"/>
    </source>
</evidence>
<gene>
    <name evidence="9" type="ORF">JIN83_02310</name>
</gene>
<dbReference type="GO" id="GO:0005313">
    <property type="term" value="F:L-glutamate transmembrane transporter activity"/>
    <property type="evidence" value="ECO:0007669"/>
    <property type="project" value="TreeGrafter"/>
</dbReference>
<keyword evidence="4" id="KW-0769">Symport</keyword>
<dbReference type="PANTHER" id="PTHR11958:SF63">
    <property type="entry name" value="AMINO ACID TRANSPORTER"/>
    <property type="match status" value="1"/>
</dbReference>
<dbReference type="InterPro" id="IPR036458">
    <property type="entry name" value="Na:dicarbo_symporter_sf"/>
</dbReference>
<dbReference type="PRINTS" id="PR00173">
    <property type="entry name" value="EDTRNSPORT"/>
</dbReference>
<evidence type="ECO:0000256" key="5">
    <source>
        <dbReference type="ARBA" id="ARBA00022989"/>
    </source>
</evidence>
<dbReference type="InterPro" id="IPR050746">
    <property type="entry name" value="DAACS"/>
</dbReference>
<dbReference type="InterPro" id="IPR018107">
    <property type="entry name" value="Na-dicarboxylate_symporter_CS"/>
</dbReference>
<feature type="transmembrane region" description="Helical" evidence="8">
    <location>
        <begin position="96"/>
        <end position="114"/>
    </location>
</feature>